<dbReference type="AlphaFoldDB" id="A0AAD4KST6"/>
<reference evidence="1" key="1">
    <citation type="submission" date="2021-12" db="EMBL/GenBank/DDBJ databases">
        <title>Convergent genome expansion in fungi linked to evolution of root-endophyte symbiosis.</title>
        <authorList>
            <consortium name="DOE Joint Genome Institute"/>
            <person name="Ke Y.-H."/>
            <person name="Bonito G."/>
            <person name="Liao H.-L."/>
            <person name="Looney B."/>
            <person name="Rojas-Flechas A."/>
            <person name="Nash J."/>
            <person name="Hameed K."/>
            <person name="Schadt C."/>
            <person name="Martin F."/>
            <person name="Crous P.W."/>
            <person name="Miettinen O."/>
            <person name="Magnuson J.K."/>
            <person name="Labbe J."/>
            <person name="Jacobson D."/>
            <person name="Doktycz M.J."/>
            <person name="Veneault-Fourrey C."/>
            <person name="Kuo A."/>
            <person name="Mondo S."/>
            <person name="Calhoun S."/>
            <person name="Riley R."/>
            <person name="Ohm R."/>
            <person name="LaButti K."/>
            <person name="Andreopoulos B."/>
            <person name="Pangilinan J."/>
            <person name="Nolan M."/>
            <person name="Tritt A."/>
            <person name="Clum A."/>
            <person name="Lipzen A."/>
            <person name="Daum C."/>
            <person name="Barry K."/>
            <person name="Grigoriev I.V."/>
            <person name="Vilgalys R."/>
        </authorList>
    </citation>
    <scope>NUCLEOTIDE SEQUENCE</scope>
    <source>
        <strain evidence="1">PMI_201</strain>
    </source>
</reference>
<dbReference type="EMBL" id="JAJTJA010000005">
    <property type="protein sequence ID" value="KAH8698581.1"/>
    <property type="molecule type" value="Genomic_DNA"/>
</dbReference>
<comment type="caution">
    <text evidence="1">The sequence shown here is derived from an EMBL/GenBank/DDBJ whole genome shotgun (WGS) entry which is preliminary data.</text>
</comment>
<dbReference type="GeneID" id="70250529"/>
<evidence type="ECO:0000313" key="1">
    <source>
        <dbReference type="EMBL" id="KAH8698581.1"/>
    </source>
</evidence>
<proteinExistence type="predicted"/>
<keyword evidence="2" id="KW-1185">Reference proteome</keyword>
<accession>A0AAD4KST6</accession>
<sequence length="302" mass="34137">MAFLVLQERADPVPNKSSGIMTKFDLETHPLINVQYTTNLYDSEDYVGLIKATRAVQAMEKNPKIGLFTNFNQGFVAVGLLYRDTPAEQPPAFALSYNLKSLMTTSIPSTNGSIVTCSRRAICTVTTKVSQELYEEVYIPGWRSARACQLALFCIIRSSRWAQLVYRQERIAGGSIMGLERVTHCCNSVSHAPHNDTHHNKPHRALIDGKADLMQNHRWVYTCEWLKDDSDDAAVQRAVDTSQKILRSYTVENVKKMLDAAAKYDPECVFQKLQHDGFLLRNNIRCPLIIEKPVKSLQSRPS</sequence>
<gene>
    <name evidence="1" type="ORF">BGW36DRAFT_426282</name>
</gene>
<name>A0AAD4KST6_9EURO</name>
<organism evidence="1 2">
    <name type="scientific">Talaromyces proteolyticus</name>
    <dbReference type="NCBI Taxonomy" id="1131652"/>
    <lineage>
        <taxon>Eukaryota</taxon>
        <taxon>Fungi</taxon>
        <taxon>Dikarya</taxon>
        <taxon>Ascomycota</taxon>
        <taxon>Pezizomycotina</taxon>
        <taxon>Eurotiomycetes</taxon>
        <taxon>Eurotiomycetidae</taxon>
        <taxon>Eurotiales</taxon>
        <taxon>Trichocomaceae</taxon>
        <taxon>Talaromyces</taxon>
        <taxon>Talaromyces sect. Bacilispori</taxon>
    </lineage>
</organism>
<dbReference type="Proteomes" id="UP001201262">
    <property type="component" value="Unassembled WGS sequence"/>
</dbReference>
<dbReference type="RefSeq" id="XP_046073045.1">
    <property type="nucleotide sequence ID" value="XM_046220242.1"/>
</dbReference>
<protein>
    <submittedName>
        <fullName evidence="1">Uncharacterized protein</fullName>
    </submittedName>
</protein>
<evidence type="ECO:0000313" key="2">
    <source>
        <dbReference type="Proteomes" id="UP001201262"/>
    </source>
</evidence>